<feature type="compositionally biased region" description="Basic and acidic residues" evidence="2">
    <location>
        <begin position="186"/>
        <end position="195"/>
    </location>
</feature>
<organism evidence="3 4">
    <name type="scientific">Kyrpidia tusciae (strain DSM 2912 / NBRC 15312 / T2)</name>
    <name type="common">Bacillus tusciae</name>
    <dbReference type="NCBI Taxonomy" id="562970"/>
    <lineage>
        <taxon>Bacteria</taxon>
        <taxon>Bacillati</taxon>
        <taxon>Bacillota</taxon>
        <taxon>Bacilli</taxon>
        <taxon>Bacillales</taxon>
        <taxon>Alicyclobacillaceae</taxon>
        <taxon>Kyrpidia</taxon>
    </lineage>
</organism>
<proteinExistence type="predicted"/>
<dbReference type="RefSeq" id="WP_013076986.1">
    <property type="nucleotide sequence ID" value="NC_014098.1"/>
</dbReference>
<feature type="coiled-coil region" evidence="1">
    <location>
        <begin position="34"/>
        <end position="61"/>
    </location>
</feature>
<evidence type="ECO:0000256" key="1">
    <source>
        <dbReference type="SAM" id="Coils"/>
    </source>
</evidence>
<name>D5WWE2_KYRT2</name>
<dbReference type="SUPFAM" id="SSF57997">
    <property type="entry name" value="Tropomyosin"/>
    <property type="match status" value="1"/>
</dbReference>
<evidence type="ECO:0000313" key="3">
    <source>
        <dbReference type="EMBL" id="ADG07707.1"/>
    </source>
</evidence>
<keyword evidence="1" id="KW-0175">Coiled coil</keyword>
<feature type="compositionally biased region" description="Low complexity" evidence="2">
    <location>
        <begin position="151"/>
        <end position="164"/>
    </location>
</feature>
<dbReference type="HOGENOM" id="CLU_1394759_0_0_9"/>
<feature type="compositionally biased region" description="Basic and acidic residues" evidence="2">
    <location>
        <begin position="134"/>
        <end position="147"/>
    </location>
</feature>
<dbReference type="Proteomes" id="UP000002368">
    <property type="component" value="Chromosome"/>
</dbReference>
<evidence type="ECO:0000256" key="2">
    <source>
        <dbReference type="SAM" id="MobiDB-lite"/>
    </source>
</evidence>
<sequence length="195" mass="22565">MEGEEPVSLQRMATLIWELQRTIQDAKRDIHHRFDHLEERLDHIQMQLHALQQEQERYNGRQRSVEQTVETSRRLGEQTLGRFGDLEKEMDRVIRRAGAEADRRLDRIEATQREILRELEQTYGDLRTFRREWRADSGGRHPGRQEKGVPLADGQAGQADLAGGAPPPLPQEQPPGRGAHTISPEGRADNRKEDW</sequence>
<reference evidence="3 4" key="1">
    <citation type="journal article" date="2011" name="Stand. Genomic Sci.">
        <title>Complete genome sequence of the thermophilic, hydrogen-oxidizing Bacillus tusciae type strain (T2) and reclassification in the new genus, Kyrpidia gen. nov. as Kyrpidia tusciae comb. nov. and emendation of the family Alicyclobacillaceae da Costa and Rainey, 2010.</title>
        <authorList>
            <person name="Klenk H.P."/>
            <person name="Lapidus A."/>
            <person name="Chertkov O."/>
            <person name="Copeland A."/>
            <person name="Del Rio T.G."/>
            <person name="Nolan M."/>
            <person name="Lucas S."/>
            <person name="Chen F."/>
            <person name="Tice H."/>
            <person name="Cheng J.F."/>
            <person name="Han C."/>
            <person name="Bruce D."/>
            <person name="Goodwin L."/>
            <person name="Pitluck S."/>
            <person name="Pati A."/>
            <person name="Ivanova N."/>
            <person name="Mavromatis K."/>
            <person name="Daum C."/>
            <person name="Chen A."/>
            <person name="Palaniappan K."/>
            <person name="Chang Y.J."/>
            <person name="Land M."/>
            <person name="Hauser L."/>
            <person name="Jeffries C.D."/>
            <person name="Detter J.C."/>
            <person name="Rohde M."/>
            <person name="Abt B."/>
            <person name="Pukall R."/>
            <person name="Goker M."/>
            <person name="Bristow J."/>
            <person name="Markowitz V."/>
            <person name="Hugenholtz P."/>
            <person name="Eisen J.A."/>
        </authorList>
    </citation>
    <scope>NUCLEOTIDE SEQUENCE [LARGE SCALE GENOMIC DNA]</scope>
    <source>
        <strain evidence="3 4">DSM 2912</strain>
    </source>
</reference>
<keyword evidence="4" id="KW-1185">Reference proteome</keyword>
<dbReference type="EMBL" id="CP002017">
    <property type="protein sequence ID" value="ADG07707.1"/>
    <property type="molecule type" value="Genomic_DNA"/>
</dbReference>
<accession>D5WWE2</accession>
<evidence type="ECO:0000313" key="4">
    <source>
        <dbReference type="Proteomes" id="UP000002368"/>
    </source>
</evidence>
<feature type="region of interest" description="Disordered" evidence="2">
    <location>
        <begin position="134"/>
        <end position="195"/>
    </location>
</feature>
<dbReference type="KEGG" id="bts:Btus_3092"/>
<dbReference type="STRING" id="562970.Btus_3092"/>
<protein>
    <submittedName>
        <fullName evidence="3">Uncharacterized protein</fullName>
    </submittedName>
</protein>
<gene>
    <name evidence="3" type="ordered locus">Btus_3092</name>
</gene>
<dbReference type="AlphaFoldDB" id="D5WWE2"/>